<dbReference type="Proteomes" id="UP001209257">
    <property type="component" value="Unassembled WGS sequence"/>
</dbReference>
<dbReference type="PROSITE" id="PS51257">
    <property type="entry name" value="PROKAR_LIPOPROTEIN"/>
    <property type="match status" value="1"/>
</dbReference>
<dbReference type="InterPro" id="IPR029058">
    <property type="entry name" value="AB_hydrolase_fold"/>
</dbReference>
<dbReference type="SUPFAM" id="SSF53474">
    <property type="entry name" value="alpha/beta-Hydrolases"/>
    <property type="match status" value="1"/>
</dbReference>
<protein>
    <submittedName>
        <fullName evidence="2">Lysophospholipase</fullName>
    </submittedName>
</protein>
<accession>A0ABT2VQM9</accession>
<dbReference type="Gene3D" id="3.40.50.1820">
    <property type="entry name" value="alpha/beta hydrolase"/>
    <property type="match status" value="1"/>
</dbReference>
<dbReference type="InterPro" id="IPR051044">
    <property type="entry name" value="MAG_DAG_Lipase"/>
</dbReference>
<reference evidence="3" key="1">
    <citation type="submission" date="2023-07" db="EMBL/GenBank/DDBJ databases">
        <title>Study on multiphase classification of strain Alteromonas salexigens isolated from the Yellow Sea.</title>
        <authorList>
            <person name="Sun L."/>
        </authorList>
    </citation>
    <scope>NUCLEOTIDE SEQUENCE [LARGE SCALE GENOMIC DNA]</scope>
    <source>
        <strain evidence="3">ASW11-19</strain>
    </source>
</reference>
<name>A0ABT2VQM9_9ALTE</name>
<proteinExistence type="predicted"/>
<sequence>MKKIFIALLVYLLSACQQVQSPRYAPSASLPPYQFAKFADYRQATADWLQQHRLPVTRNADWEVTLNTPFSCGEQFNKGVMLVHGLGDSPYFFHDVARDLCQAGYQVRTILLPGHGSKPGDMLQADYATWQEVTNYQVAQFARDVDTLVLGGFSTGANLVTLTAANRDDIAGLVLFSPAFQPDFFVTRLAPYATALYPWPNLEDEDNPTRYNSIAMQGFSAYQQSVTALSDTLEARRLSVPVFMVVAEKDSVVNVDKVADAFHSRFTGKPKTMMWLGEQPPSYPGVTGYTMQLPQQRIGAASHMAVLFDPGNVLYGTKGSLRICDNGQSDSKTEACKRGEVVWYGPWGYTEEDKVFARLTYNPYYPTMLSQIQGFLKQVVAQHTDQ</sequence>
<keyword evidence="3" id="KW-1185">Reference proteome</keyword>
<dbReference type="EMBL" id="JAOTJC010000008">
    <property type="protein sequence ID" value="MCU7555188.1"/>
    <property type="molecule type" value="Genomic_DNA"/>
</dbReference>
<evidence type="ECO:0000313" key="3">
    <source>
        <dbReference type="Proteomes" id="UP001209257"/>
    </source>
</evidence>
<evidence type="ECO:0000313" key="2">
    <source>
        <dbReference type="EMBL" id="MCU7555188.1"/>
    </source>
</evidence>
<dbReference type="InterPro" id="IPR022742">
    <property type="entry name" value="Hydrolase_4"/>
</dbReference>
<dbReference type="PANTHER" id="PTHR11614">
    <property type="entry name" value="PHOSPHOLIPASE-RELATED"/>
    <property type="match status" value="1"/>
</dbReference>
<dbReference type="Pfam" id="PF12146">
    <property type="entry name" value="Hydrolase_4"/>
    <property type="match status" value="1"/>
</dbReference>
<evidence type="ECO:0000259" key="1">
    <source>
        <dbReference type="Pfam" id="PF12146"/>
    </source>
</evidence>
<feature type="domain" description="Serine aminopeptidase S33" evidence="1">
    <location>
        <begin position="79"/>
        <end position="257"/>
    </location>
</feature>
<organism evidence="2 3">
    <name type="scientific">Alteromonas salexigens</name>
    <dbReference type="NCBI Taxonomy" id="2982530"/>
    <lineage>
        <taxon>Bacteria</taxon>
        <taxon>Pseudomonadati</taxon>
        <taxon>Pseudomonadota</taxon>
        <taxon>Gammaproteobacteria</taxon>
        <taxon>Alteromonadales</taxon>
        <taxon>Alteromonadaceae</taxon>
        <taxon>Alteromonas/Salinimonas group</taxon>
        <taxon>Alteromonas</taxon>
    </lineage>
</organism>
<gene>
    <name evidence="2" type="ORF">OCL06_11330</name>
</gene>
<dbReference type="RefSeq" id="WP_262994600.1">
    <property type="nucleotide sequence ID" value="NZ_JAOTJC010000008.1"/>
</dbReference>
<comment type="caution">
    <text evidence="2">The sequence shown here is derived from an EMBL/GenBank/DDBJ whole genome shotgun (WGS) entry which is preliminary data.</text>
</comment>